<dbReference type="InterPro" id="IPR042092">
    <property type="entry name" value="PsdUridine_s_RsuA/RluB/E/F_cat"/>
</dbReference>
<dbReference type="Gene3D" id="3.30.70.580">
    <property type="entry name" value="Pseudouridine synthase I, catalytic domain, N-terminal subdomain"/>
    <property type="match status" value="1"/>
</dbReference>
<dbReference type="PROSITE" id="PS01149">
    <property type="entry name" value="PSI_RSU"/>
    <property type="match status" value="1"/>
</dbReference>
<evidence type="ECO:0000313" key="6">
    <source>
        <dbReference type="EMBL" id="BAC08207.1"/>
    </source>
</evidence>
<evidence type="ECO:0000256" key="4">
    <source>
        <dbReference type="RuleBase" id="RU003887"/>
    </source>
</evidence>
<dbReference type="PANTHER" id="PTHR47683">
    <property type="entry name" value="PSEUDOURIDINE SYNTHASE FAMILY PROTEIN-RELATED"/>
    <property type="match status" value="1"/>
</dbReference>
<dbReference type="STRING" id="197221.gene:10747246"/>
<dbReference type="InterPro" id="IPR036986">
    <property type="entry name" value="S4_RNA-bd_sf"/>
</dbReference>
<evidence type="ECO:0000256" key="2">
    <source>
        <dbReference type="ARBA" id="ARBA00023235"/>
    </source>
</evidence>
<dbReference type="EMBL" id="BA000039">
    <property type="protein sequence ID" value="BAC08207.1"/>
    <property type="molecule type" value="Genomic_DNA"/>
</dbReference>
<dbReference type="Pfam" id="PF01479">
    <property type="entry name" value="S4"/>
    <property type="match status" value="1"/>
</dbReference>
<dbReference type="Gene3D" id="3.30.70.1560">
    <property type="entry name" value="Alpha-L RNA-binding motif"/>
    <property type="match status" value="1"/>
</dbReference>
<dbReference type="RefSeq" id="WP_011056503.1">
    <property type="nucleotide sequence ID" value="NC_004113.1"/>
</dbReference>
<evidence type="ECO:0000313" key="7">
    <source>
        <dbReference type="Proteomes" id="UP000000440"/>
    </source>
</evidence>
<dbReference type="PANTHER" id="PTHR47683:SF2">
    <property type="entry name" value="RNA-BINDING S4 DOMAIN-CONTAINING PROTEIN"/>
    <property type="match status" value="1"/>
</dbReference>
<gene>
    <name evidence="6" type="ordered locus">tlr0656</name>
</gene>
<dbReference type="Gene3D" id="3.10.290.10">
    <property type="entry name" value="RNA-binding S4 domain"/>
    <property type="match status" value="1"/>
</dbReference>
<name>Q8DL42_THEVB</name>
<evidence type="ECO:0000256" key="1">
    <source>
        <dbReference type="ARBA" id="ARBA00008348"/>
    </source>
</evidence>
<dbReference type="SUPFAM" id="SSF55120">
    <property type="entry name" value="Pseudouridine synthase"/>
    <property type="match status" value="1"/>
</dbReference>
<dbReference type="InterPro" id="IPR006145">
    <property type="entry name" value="PsdUridine_synth_RsuA/RluA"/>
</dbReference>
<sequence length="250" mass="28296">MTTERLQKVLAHWGVASRRHAETLIRSGQVFVNGQRAKLGDKVDPARDRIEYKGERLNPPRPPQRLYLLLHKPKGVLCTCHDPQGRTTVLDLLPPMYQRVGGLHPVGRLDADSSGALLLTNDGAFTYYLSHPRHHIPKTYRVWVQGQPPENVLQRWRQGIPLDGVMTLPATVKRLRSEGDRALLEIILHEGRNRQIRRVADQLGYPVLALQRIAIGPVHLGHLRPRAVRPLSRHELAALQPTTKTQPKSQ</sequence>
<dbReference type="InterPro" id="IPR002942">
    <property type="entry name" value="S4_RNA-bd"/>
</dbReference>
<protein>
    <recommendedName>
        <fullName evidence="4">Pseudouridine synthase</fullName>
        <ecNumber evidence="4">5.4.99.-</ecNumber>
    </recommendedName>
</protein>
<feature type="domain" description="RNA-binding S4" evidence="5">
    <location>
        <begin position="4"/>
        <end position="65"/>
    </location>
</feature>
<comment type="similarity">
    <text evidence="1 4">Belongs to the pseudouridine synthase RsuA family.</text>
</comment>
<dbReference type="Proteomes" id="UP000000440">
    <property type="component" value="Chromosome"/>
</dbReference>
<keyword evidence="3" id="KW-0694">RNA-binding</keyword>
<keyword evidence="7" id="KW-1185">Reference proteome</keyword>
<dbReference type="InterPro" id="IPR018496">
    <property type="entry name" value="PsdUridine_synth_RsuA/RluB_CS"/>
</dbReference>
<proteinExistence type="inferred from homology"/>
<dbReference type="InterPro" id="IPR050343">
    <property type="entry name" value="RsuA_PseudoU_synthase"/>
</dbReference>
<dbReference type="FunFam" id="3.10.290.10:FF:000003">
    <property type="entry name" value="Pseudouridine synthase"/>
    <property type="match status" value="1"/>
</dbReference>
<reference evidence="6 7" key="1">
    <citation type="journal article" date="2002" name="DNA Res.">
        <title>Complete genome structure of the thermophilic cyanobacterium Thermosynechococcus elongatus BP-1.</title>
        <authorList>
            <person name="Nakamura Y."/>
            <person name="Kaneko T."/>
            <person name="Sato S."/>
            <person name="Ikeuchi M."/>
            <person name="Katoh H."/>
            <person name="Sasamoto S."/>
            <person name="Watanabe A."/>
            <person name="Iriguchi M."/>
            <person name="Kawashima K."/>
            <person name="Kimura T."/>
            <person name="Kishida Y."/>
            <person name="Kiyokawa C."/>
            <person name="Kohara M."/>
            <person name="Matsumoto M."/>
            <person name="Matsuno A."/>
            <person name="Nakazaki N."/>
            <person name="Shimpo S."/>
            <person name="Sugimoto M."/>
            <person name="Takeuchi C."/>
            <person name="Yamada M."/>
            <person name="Tabata S."/>
        </authorList>
    </citation>
    <scope>NUCLEOTIDE SEQUENCE [LARGE SCALE GENOMIC DNA]</scope>
    <source>
        <strain evidence="7">IAM M-273 / NIES-2133 / BP-1</strain>
    </source>
</reference>
<dbReference type="GO" id="GO:0000455">
    <property type="term" value="P:enzyme-directed rRNA pseudouridine synthesis"/>
    <property type="evidence" value="ECO:0007669"/>
    <property type="project" value="UniProtKB-ARBA"/>
</dbReference>
<dbReference type="EnsemblBacteria" id="BAC08207">
    <property type="protein sequence ID" value="BAC08207"/>
    <property type="gene ID" value="BAC08207"/>
</dbReference>
<dbReference type="NCBIfam" id="TIGR00093">
    <property type="entry name" value="pseudouridine synthase"/>
    <property type="match status" value="1"/>
</dbReference>
<dbReference type="SMART" id="SM00363">
    <property type="entry name" value="S4"/>
    <property type="match status" value="1"/>
</dbReference>
<dbReference type="InterPro" id="IPR000748">
    <property type="entry name" value="PsdUridine_synth_RsuA/RluB/E/F"/>
</dbReference>
<dbReference type="CDD" id="cd02870">
    <property type="entry name" value="PseudoU_synth_RsuA_like"/>
    <property type="match status" value="1"/>
</dbReference>
<dbReference type="GO" id="GO:0120159">
    <property type="term" value="F:rRNA pseudouridine synthase activity"/>
    <property type="evidence" value="ECO:0007669"/>
    <property type="project" value="UniProtKB-ARBA"/>
</dbReference>
<dbReference type="PATRIC" id="fig|197221.4.peg.695"/>
<dbReference type="GO" id="GO:0003723">
    <property type="term" value="F:RNA binding"/>
    <property type="evidence" value="ECO:0007669"/>
    <property type="project" value="UniProtKB-KW"/>
</dbReference>
<dbReference type="CDD" id="cd00165">
    <property type="entry name" value="S4"/>
    <property type="match status" value="1"/>
</dbReference>
<accession>Q8DL42</accession>
<dbReference type="AlphaFoldDB" id="Q8DL42"/>
<evidence type="ECO:0000256" key="3">
    <source>
        <dbReference type="PROSITE-ProRule" id="PRU00182"/>
    </source>
</evidence>
<dbReference type="SUPFAM" id="SSF55174">
    <property type="entry name" value="Alpha-L RNA-binding motif"/>
    <property type="match status" value="1"/>
</dbReference>
<dbReference type="Pfam" id="PF00849">
    <property type="entry name" value="PseudoU_synth_2"/>
    <property type="match status" value="1"/>
</dbReference>
<dbReference type="EC" id="5.4.99.-" evidence="4"/>
<organism evidence="6 7">
    <name type="scientific">Thermosynechococcus vestitus (strain NIES-2133 / IAM M-273 / BP-1)</name>
    <dbReference type="NCBI Taxonomy" id="197221"/>
    <lineage>
        <taxon>Bacteria</taxon>
        <taxon>Bacillati</taxon>
        <taxon>Cyanobacteriota</taxon>
        <taxon>Cyanophyceae</taxon>
        <taxon>Acaryochloridales</taxon>
        <taxon>Thermosynechococcaceae</taxon>
        <taxon>Thermosynechococcus</taxon>
    </lineage>
</organism>
<dbReference type="InterPro" id="IPR020094">
    <property type="entry name" value="TruA/RsuA/RluB/E/F_N"/>
</dbReference>
<dbReference type="eggNOG" id="COG1187">
    <property type="taxonomic scope" value="Bacteria"/>
</dbReference>
<dbReference type="KEGG" id="tel:tlr0656"/>
<keyword evidence="2 4" id="KW-0413">Isomerase</keyword>
<dbReference type="InterPro" id="IPR020103">
    <property type="entry name" value="PsdUridine_synth_cat_dom_sf"/>
</dbReference>
<evidence type="ECO:0000259" key="5">
    <source>
        <dbReference type="SMART" id="SM00363"/>
    </source>
</evidence>
<dbReference type="PROSITE" id="PS50889">
    <property type="entry name" value="S4"/>
    <property type="match status" value="1"/>
</dbReference>